<keyword evidence="6 8" id="KW-0460">Magnesium</keyword>
<organism evidence="10 11">
    <name type="scientific">Occultella glacieicola</name>
    <dbReference type="NCBI Taxonomy" id="2518684"/>
    <lineage>
        <taxon>Bacteria</taxon>
        <taxon>Bacillati</taxon>
        <taxon>Actinomycetota</taxon>
        <taxon>Actinomycetes</taxon>
        <taxon>Micrococcales</taxon>
        <taxon>Ruaniaceae</taxon>
        <taxon>Occultella</taxon>
    </lineage>
</organism>
<evidence type="ECO:0000256" key="1">
    <source>
        <dbReference type="ARBA" id="ARBA00001946"/>
    </source>
</evidence>
<dbReference type="InterPro" id="IPR029060">
    <property type="entry name" value="PIN-like_dom_sf"/>
</dbReference>
<comment type="caution">
    <text evidence="10">The sequence shown here is derived from an EMBL/GenBank/DDBJ whole genome shotgun (WGS) entry which is preliminary data.</text>
</comment>
<dbReference type="Gene3D" id="3.40.50.1010">
    <property type="entry name" value="5'-nuclease"/>
    <property type="match status" value="1"/>
</dbReference>
<evidence type="ECO:0000256" key="5">
    <source>
        <dbReference type="ARBA" id="ARBA00022801"/>
    </source>
</evidence>
<dbReference type="EC" id="3.1.-.-" evidence="8"/>
<evidence type="ECO:0000313" key="10">
    <source>
        <dbReference type="EMBL" id="TDE98805.1"/>
    </source>
</evidence>
<keyword evidence="11" id="KW-1185">Reference proteome</keyword>
<dbReference type="CDD" id="cd18756">
    <property type="entry name" value="PIN_MtVapC15-VapC11-like"/>
    <property type="match status" value="1"/>
</dbReference>
<evidence type="ECO:0000313" key="11">
    <source>
        <dbReference type="Proteomes" id="UP000504882"/>
    </source>
</evidence>
<dbReference type="Pfam" id="PF01850">
    <property type="entry name" value="PIN"/>
    <property type="match status" value="1"/>
</dbReference>
<dbReference type="HAMAP" id="MF_00265">
    <property type="entry name" value="VapC_Nob1"/>
    <property type="match status" value="1"/>
</dbReference>
<evidence type="ECO:0000256" key="7">
    <source>
        <dbReference type="ARBA" id="ARBA00038093"/>
    </source>
</evidence>
<dbReference type="InterPro" id="IPR022907">
    <property type="entry name" value="VapC_family"/>
</dbReference>
<dbReference type="PANTHER" id="PTHR33653:SF1">
    <property type="entry name" value="RIBONUCLEASE VAPC2"/>
    <property type="match status" value="1"/>
</dbReference>
<dbReference type="InterPro" id="IPR050556">
    <property type="entry name" value="Type_II_TA_system_RNase"/>
</dbReference>
<evidence type="ECO:0000256" key="4">
    <source>
        <dbReference type="ARBA" id="ARBA00022723"/>
    </source>
</evidence>
<comment type="function">
    <text evidence="8">Toxic component of a toxin-antitoxin (TA) system. An RNase.</text>
</comment>
<comment type="cofactor">
    <cofactor evidence="1 8">
        <name>Mg(2+)</name>
        <dbReference type="ChEBI" id="CHEBI:18420"/>
    </cofactor>
</comment>
<evidence type="ECO:0000256" key="3">
    <source>
        <dbReference type="ARBA" id="ARBA00022722"/>
    </source>
</evidence>
<keyword evidence="4 8" id="KW-0479">Metal-binding</keyword>
<keyword evidence="3 8" id="KW-0540">Nuclease</keyword>
<comment type="similarity">
    <text evidence="7 8">Belongs to the PINc/VapC protein family.</text>
</comment>
<reference evidence="10 11" key="1">
    <citation type="submission" date="2019-03" db="EMBL/GenBank/DDBJ databases">
        <title>Genomic features of bacteria from cold environments.</title>
        <authorList>
            <person name="Shen L."/>
        </authorList>
    </citation>
    <scope>NUCLEOTIDE SEQUENCE [LARGE SCALE GENOMIC DNA]</scope>
    <source>
        <strain evidence="11">T3246-1</strain>
    </source>
</reference>
<feature type="domain" description="PIN" evidence="9">
    <location>
        <begin position="18"/>
        <end position="135"/>
    </location>
</feature>
<name>A0ABY2E8G9_9MICO</name>
<sequence>MGGRPDGDARRPRGARVILVDTSVWIEFLRGTASTATAFVRDRLGSDLATTEPVLMEVLAGTRRGAQTEQVERLLLSQHWLRVDPTVDYRGAVEVFQHARAAGHQPRALQDCLIAAVALRHGATLAHRNDDYERLSSAVGLTVLDLR</sequence>
<keyword evidence="2 8" id="KW-1277">Toxin-antitoxin system</keyword>
<evidence type="ECO:0000256" key="2">
    <source>
        <dbReference type="ARBA" id="ARBA00022649"/>
    </source>
</evidence>
<evidence type="ECO:0000256" key="6">
    <source>
        <dbReference type="ARBA" id="ARBA00022842"/>
    </source>
</evidence>
<gene>
    <name evidence="8" type="primary">vapC</name>
    <name evidence="10" type="ORF">EXU48_00970</name>
</gene>
<evidence type="ECO:0000259" key="9">
    <source>
        <dbReference type="Pfam" id="PF01850"/>
    </source>
</evidence>
<feature type="binding site" evidence="8">
    <location>
        <position position="21"/>
    </location>
    <ligand>
        <name>Mg(2+)</name>
        <dbReference type="ChEBI" id="CHEBI:18420"/>
    </ligand>
</feature>
<proteinExistence type="inferred from homology"/>
<protein>
    <recommendedName>
        <fullName evidence="8">Ribonuclease VapC</fullName>
        <shortName evidence="8">RNase VapC</shortName>
        <ecNumber evidence="8">3.1.-.-</ecNumber>
    </recommendedName>
    <alternativeName>
        <fullName evidence="8">Toxin VapC</fullName>
    </alternativeName>
</protein>
<feature type="binding site" evidence="8">
    <location>
        <position position="111"/>
    </location>
    <ligand>
        <name>Mg(2+)</name>
        <dbReference type="ChEBI" id="CHEBI:18420"/>
    </ligand>
</feature>
<dbReference type="InterPro" id="IPR002716">
    <property type="entry name" value="PIN_dom"/>
</dbReference>
<dbReference type="PANTHER" id="PTHR33653">
    <property type="entry name" value="RIBONUCLEASE VAPC2"/>
    <property type="match status" value="1"/>
</dbReference>
<keyword evidence="5 8" id="KW-0378">Hydrolase</keyword>
<evidence type="ECO:0000256" key="8">
    <source>
        <dbReference type="HAMAP-Rule" id="MF_00265"/>
    </source>
</evidence>
<dbReference type="Proteomes" id="UP000504882">
    <property type="component" value="Unassembled WGS sequence"/>
</dbReference>
<keyword evidence="8" id="KW-0800">Toxin</keyword>
<accession>A0ABY2E8G9</accession>
<dbReference type="SUPFAM" id="SSF88723">
    <property type="entry name" value="PIN domain-like"/>
    <property type="match status" value="1"/>
</dbReference>
<dbReference type="EMBL" id="SMNA01000001">
    <property type="protein sequence ID" value="TDE98805.1"/>
    <property type="molecule type" value="Genomic_DNA"/>
</dbReference>